<dbReference type="FunFam" id="3.40.50.150:FF:000023">
    <property type="entry name" value="Ribosomal RNA small subunit methyltransferase A"/>
    <property type="match status" value="1"/>
</dbReference>
<dbReference type="SMART" id="SM00650">
    <property type="entry name" value="rADc"/>
    <property type="match status" value="1"/>
</dbReference>
<dbReference type="InterPro" id="IPR011530">
    <property type="entry name" value="rRNA_adenine_dimethylase"/>
</dbReference>
<dbReference type="PANTHER" id="PTHR11727:SF7">
    <property type="entry name" value="DIMETHYLADENOSINE TRANSFERASE-RELATED"/>
    <property type="match status" value="1"/>
</dbReference>
<dbReference type="InterPro" id="IPR020598">
    <property type="entry name" value="rRNA_Ade_methylase_Trfase_N"/>
</dbReference>
<comment type="subcellular location">
    <subcellularLocation>
        <location evidence="8">Cytoplasm</location>
    </subcellularLocation>
</comment>
<dbReference type="InterPro" id="IPR001737">
    <property type="entry name" value="KsgA/Erm"/>
</dbReference>
<dbReference type="GO" id="GO:0005829">
    <property type="term" value="C:cytosol"/>
    <property type="evidence" value="ECO:0007669"/>
    <property type="project" value="TreeGrafter"/>
</dbReference>
<dbReference type="RefSeq" id="WP_035168718.1">
    <property type="nucleotide sequence ID" value="NZ_CP018906.1"/>
</dbReference>
<evidence type="ECO:0000256" key="2">
    <source>
        <dbReference type="ARBA" id="ARBA00022552"/>
    </source>
</evidence>
<dbReference type="Pfam" id="PF00398">
    <property type="entry name" value="RrnaAD"/>
    <property type="match status" value="1"/>
</dbReference>
<dbReference type="HAMAP" id="MF_00607">
    <property type="entry name" value="16SrRNA_methyltr_A"/>
    <property type="match status" value="1"/>
</dbReference>
<keyword evidence="4 8" id="KW-0808">Transferase</keyword>
<dbReference type="eggNOG" id="COG0030">
    <property type="taxonomic scope" value="Bacteria"/>
</dbReference>
<evidence type="ECO:0000256" key="6">
    <source>
        <dbReference type="ARBA" id="ARBA00022884"/>
    </source>
</evidence>
<evidence type="ECO:0000256" key="8">
    <source>
        <dbReference type="HAMAP-Rule" id="MF_00607"/>
    </source>
</evidence>
<reference evidence="11 12" key="1">
    <citation type="journal article" date="2015" name="Genome Announc.">
        <title>Genome Sequence of Lactobacillus curieae CCTCC M 2011381T, a Novel Producer of Gamma-aminobutyric Acid.</title>
        <authorList>
            <person name="Wang Y."/>
            <person name="Wang Y."/>
            <person name="Lang C."/>
            <person name="Wei D."/>
            <person name="Xu P."/>
            <person name="Xie J."/>
        </authorList>
    </citation>
    <scope>NUCLEOTIDE SEQUENCE [LARGE SCALE GENOMIC DNA]</scope>
    <source>
        <strain evidence="11 12">CCTCC M 2011381</strain>
    </source>
</reference>
<feature type="binding site" evidence="8 9">
    <location>
        <position position="104"/>
    </location>
    <ligand>
        <name>S-adenosyl-L-methionine</name>
        <dbReference type="ChEBI" id="CHEBI:59789"/>
    </ligand>
</feature>
<keyword evidence="2 8" id="KW-0698">rRNA processing</keyword>
<evidence type="ECO:0000256" key="1">
    <source>
        <dbReference type="ARBA" id="ARBA00022490"/>
    </source>
</evidence>
<evidence type="ECO:0000259" key="10">
    <source>
        <dbReference type="SMART" id="SM00650"/>
    </source>
</evidence>
<dbReference type="NCBIfam" id="TIGR00755">
    <property type="entry name" value="ksgA"/>
    <property type="match status" value="1"/>
</dbReference>
<dbReference type="InterPro" id="IPR029063">
    <property type="entry name" value="SAM-dependent_MTases_sf"/>
</dbReference>
<keyword evidence="5 8" id="KW-0949">S-adenosyl-L-methionine</keyword>
<evidence type="ECO:0000256" key="4">
    <source>
        <dbReference type="ARBA" id="ARBA00022679"/>
    </source>
</evidence>
<dbReference type="EC" id="2.1.1.182" evidence="8"/>
<evidence type="ECO:0000313" key="11">
    <source>
        <dbReference type="EMBL" id="AQW21704.1"/>
    </source>
</evidence>
<comment type="catalytic activity">
    <reaction evidence="7">
        <text>adenosine(2085) in 23S rRNA + 2 S-adenosyl-L-methionine = N(6)-dimethyladenosine(2085) in 23S rRNA + 2 S-adenosyl-L-homocysteine + 2 H(+)</text>
        <dbReference type="Rhea" id="RHEA:42784"/>
        <dbReference type="Rhea" id="RHEA-COMP:10237"/>
        <dbReference type="Rhea" id="RHEA-COMP:10238"/>
        <dbReference type="ChEBI" id="CHEBI:15378"/>
        <dbReference type="ChEBI" id="CHEBI:57856"/>
        <dbReference type="ChEBI" id="CHEBI:59789"/>
        <dbReference type="ChEBI" id="CHEBI:74411"/>
        <dbReference type="ChEBI" id="CHEBI:74493"/>
        <dbReference type="EC" id="2.1.1.184"/>
    </reaction>
</comment>
<feature type="binding site" evidence="8 9">
    <location>
        <position position="33"/>
    </location>
    <ligand>
        <name>S-adenosyl-L-methionine</name>
        <dbReference type="ChEBI" id="CHEBI:59789"/>
    </ligand>
</feature>
<evidence type="ECO:0000256" key="5">
    <source>
        <dbReference type="ARBA" id="ARBA00022691"/>
    </source>
</evidence>
<feature type="binding site" evidence="8 9">
    <location>
        <position position="31"/>
    </location>
    <ligand>
        <name>S-adenosyl-L-methionine</name>
        <dbReference type="ChEBI" id="CHEBI:59789"/>
    </ligand>
</feature>
<dbReference type="InterPro" id="IPR023165">
    <property type="entry name" value="rRNA_Ade_diMease-like_C"/>
</dbReference>
<dbReference type="Proteomes" id="UP000030361">
    <property type="component" value="Chromosome"/>
</dbReference>
<evidence type="ECO:0000256" key="9">
    <source>
        <dbReference type="PROSITE-ProRule" id="PRU01026"/>
    </source>
</evidence>
<keyword evidence="6 8" id="KW-0694">RNA-binding</keyword>
<dbReference type="OrthoDB" id="9814755at2"/>
<keyword evidence="1 8" id="KW-0963">Cytoplasm</keyword>
<dbReference type="Gene3D" id="1.10.8.100">
    <property type="entry name" value="Ribosomal RNA adenine dimethylase-like, domain 2"/>
    <property type="match status" value="1"/>
</dbReference>
<feature type="binding site" evidence="8 9">
    <location>
        <position position="129"/>
    </location>
    <ligand>
        <name>S-adenosyl-L-methionine</name>
        <dbReference type="ChEBI" id="CHEBI:59789"/>
    </ligand>
</feature>
<keyword evidence="12" id="KW-1185">Reference proteome</keyword>
<dbReference type="AlphaFoldDB" id="A0A1S6QJC2"/>
<dbReference type="PROSITE" id="PS01131">
    <property type="entry name" value="RRNA_A_DIMETH"/>
    <property type="match status" value="1"/>
</dbReference>
<dbReference type="GO" id="GO:0003723">
    <property type="term" value="F:RNA binding"/>
    <property type="evidence" value="ECO:0007669"/>
    <property type="project" value="UniProtKB-UniRule"/>
</dbReference>
<dbReference type="GO" id="GO:0052908">
    <property type="term" value="F:16S rRNA (adenine(1518)-N(6)/adenine(1519)-N(6))-dimethyltransferase activity"/>
    <property type="evidence" value="ECO:0007669"/>
    <property type="project" value="UniProtKB-EC"/>
</dbReference>
<accession>A0A1S6QJC2</accession>
<sequence length="296" mass="33066">MNDFLEIGTETRTMAILNQYHLFAKKGLGQNFLVDIDVLRRIVTTAEITADDAVVEIGPGIGALTEQLAKNANKVVAFEIDDNLLPVLYDTLHDYPNVKIINQDILKANLPEVIDTEFGADKKVKVVANLPYYITTPIIMDLLRSDESIDSIVVMMQKEVAERLTANPSTKAYGSLSVIMQQQKNVEVAFLVSKNSFIPSPKVDSAIIKITPKEKQGVQPFDLKKFQAFVRGCFMHRRKSLYNNLQGIFGKSSEIKETIKKVTTELELGDNARPEELSVAQFVELCNKCNTEGLIK</sequence>
<dbReference type="KEGG" id="lcu:PL11_007120"/>
<dbReference type="InterPro" id="IPR020596">
    <property type="entry name" value="rRNA_Ade_Mease_Trfase_CS"/>
</dbReference>
<comment type="function">
    <text evidence="8">Specifically dimethylates two adjacent adenosines (A1518 and A1519) in the loop of a conserved hairpin near the 3'-end of 16S rRNA in the 30S particle. May play a critical role in biogenesis of 30S subunits.</text>
</comment>
<feature type="binding site" evidence="8 9">
    <location>
        <position position="79"/>
    </location>
    <ligand>
        <name>S-adenosyl-L-methionine</name>
        <dbReference type="ChEBI" id="CHEBI:59789"/>
    </ligand>
</feature>
<evidence type="ECO:0000313" key="12">
    <source>
        <dbReference type="Proteomes" id="UP000030361"/>
    </source>
</evidence>
<organism evidence="11 12">
    <name type="scientific">Lentilactobacillus curieae</name>
    <dbReference type="NCBI Taxonomy" id="1138822"/>
    <lineage>
        <taxon>Bacteria</taxon>
        <taxon>Bacillati</taxon>
        <taxon>Bacillota</taxon>
        <taxon>Bacilli</taxon>
        <taxon>Lactobacillales</taxon>
        <taxon>Lactobacillaceae</taxon>
        <taxon>Lentilactobacillus</taxon>
    </lineage>
</organism>
<name>A0A1S6QJC2_9LACO</name>
<dbReference type="Gene3D" id="3.40.50.150">
    <property type="entry name" value="Vaccinia Virus protein VP39"/>
    <property type="match status" value="1"/>
</dbReference>
<keyword evidence="3 8" id="KW-0489">Methyltransferase</keyword>
<evidence type="ECO:0000256" key="3">
    <source>
        <dbReference type="ARBA" id="ARBA00022603"/>
    </source>
</evidence>
<dbReference type="GO" id="GO:0052910">
    <property type="term" value="F:23S rRNA (adenine(2085)-N(6))-dimethyltransferase activity"/>
    <property type="evidence" value="ECO:0007669"/>
    <property type="project" value="UniProtKB-EC"/>
</dbReference>
<feature type="domain" description="Ribosomal RNA adenine methylase transferase N-terminal" evidence="10">
    <location>
        <begin position="38"/>
        <end position="214"/>
    </location>
</feature>
<dbReference type="PROSITE" id="PS51689">
    <property type="entry name" value="SAM_RNA_A_N6_MT"/>
    <property type="match status" value="1"/>
</dbReference>
<protein>
    <recommendedName>
        <fullName evidence="8">Ribosomal RNA small subunit methyltransferase A</fullName>
        <ecNumber evidence="8">2.1.1.182</ecNumber>
    </recommendedName>
    <alternativeName>
        <fullName evidence="8">16S rRNA (adenine(1518)-N(6)/adenine(1519)-N(6))-dimethyltransferase</fullName>
    </alternativeName>
    <alternativeName>
        <fullName evidence="8">16S rRNA dimethyladenosine transferase</fullName>
    </alternativeName>
    <alternativeName>
        <fullName evidence="8">16S rRNA dimethylase</fullName>
    </alternativeName>
    <alternativeName>
        <fullName evidence="8">S-adenosylmethionine-6-N', N'-adenosyl(rRNA) dimethyltransferase</fullName>
    </alternativeName>
</protein>
<dbReference type="EMBL" id="CP018906">
    <property type="protein sequence ID" value="AQW21704.1"/>
    <property type="molecule type" value="Genomic_DNA"/>
</dbReference>
<evidence type="ECO:0000256" key="7">
    <source>
        <dbReference type="ARBA" id="ARBA00049167"/>
    </source>
</evidence>
<gene>
    <name evidence="8" type="primary">rsmA</name>
    <name evidence="8" type="synonym">ksgA</name>
    <name evidence="11" type="ORF">PL11_007120</name>
</gene>
<dbReference type="PANTHER" id="PTHR11727">
    <property type="entry name" value="DIMETHYLADENOSINE TRANSFERASE"/>
    <property type="match status" value="1"/>
</dbReference>
<dbReference type="CDD" id="cd02440">
    <property type="entry name" value="AdoMet_MTases"/>
    <property type="match status" value="1"/>
</dbReference>
<feature type="binding site" evidence="8 9">
    <location>
        <position position="58"/>
    </location>
    <ligand>
        <name>S-adenosyl-L-methionine</name>
        <dbReference type="ChEBI" id="CHEBI:59789"/>
    </ligand>
</feature>
<comment type="similarity">
    <text evidence="8">Belongs to the class I-like SAM-binding methyltransferase superfamily. rRNA adenine N(6)-methyltransferase family. RsmA subfamily.</text>
</comment>
<dbReference type="SUPFAM" id="SSF53335">
    <property type="entry name" value="S-adenosyl-L-methionine-dependent methyltransferases"/>
    <property type="match status" value="1"/>
</dbReference>
<proteinExistence type="inferred from homology"/>
<comment type="catalytic activity">
    <reaction evidence="8">
        <text>adenosine(1518)/adenosine(1519) in 16S rRNA + 4 S-adenosyl-L-methionine = N(6)-dimethyladenosine(1518)/N(6)-dimethyladenosine(1519) in 16S rRNA + 4 S-adenosyl-L-homocysteine + 4 H(+)</text>
        <dbReference type="Rhea" id="RHEA:19609"/>
        <dbReference type="Rhea" id="RHEA-COMP:10232"/>
        <dbReference type="Rhea" id="RHEA-COMP:10233"/>
        <dbReference type="ChEBI" id="CHEBI:15378"/>
        <dbReference type="ChEBI" id="CHEBI:57856"/>
        <dbReference type="ChEBI" id="CHEBI:59789"/>
        <dbReference type="ChEBI" id="CHEBI:74411"/>
        <dbReference type="ChEBI" id="CHEBI:74493"/>
        <dbReference type="EC" id="2.1.1.182"/>
    </reaction>
</comment>